<comment type="caution">
    <text evidence="3">The sequence shown here is derived from an EMBL/GenBank/DDBJ whole genome shotgun (WGS) entry which is preliminary data.</text>
</comment>
<keyword evidence="4" id="KW-1185">Reference proteome</keyword>
<keyword evidence="1" id="KW-0175">Coiled coil</keyword>
<reference evidence="3 4" key="1">
    <citation type="journal article" date="2019" name="BMC Genomics">
        <title>New insights from Opisthorchis felineus genome: update on genomics of the epidemiologically important liver flukes.</title>
        <authorList>
            <person name="Ershov N.I."/>
            <person name="Mordvinov V.A."/>
            <person name="Prokhortchouk E.B."/>
            <person name="Pakharukova M.Y."/>
            <person name="Gunbin K.V."/>
            <person name="Ustyantsev K."/>
            <person name="Genaev M.A."/>
            <person name="Blinov A.G."/>
            <person name="Mazur A."/>
            <person name="Boulygina E."/>
            <person name="Tsygankova S."/>
            <person name="Khrameeva E."/>
            <person name="Chekanov N."/>
            <person name="Fan G."/>
            <person name="Xiao A."/>
            <person name="Zhang H."/>
            <person name="Xu X."/>
            <person name="Yang H."/>
            <person name="Solovyev V."/>
            <person name="Lee S.M."/>
            <person name="Liu X."/>
            <person name="Afonnikov D.A."/>
            <person name="Skryabin K.G."/>
        </authorList>
    </citation>
    <scope>NUCLEOTIDE SEQUENCE [LARGE SCALE GENOMIC DNA]</scope>
    <source>
        <strain evidence="3">AK-0245</strain>
        <tissue evidence="3">Whole organism</tissue>
    </source>
</reference>
<protein>
    <recommendedName>
        <fullName evidence="5">Centrosomal protein of 131 kDa</fullName>
    </recommendedName>
</protein>
<evidence type="ECO:0000256" key="2">
    <source>
        <dbReference type="SAM" id="MobiDB-lite"/>
    </source>
</evidence>
<feature type="region of interest" description="Disordered" evidence="2">
    <location>
        <begin position="388"/>
        <end position="417"/>
    </location>
</feature>
<dbReference type="GO" id="GO:0034451">
    <property type="term" value="C:centriolar satellite"/>
    <property type="evidence" value="ECO:0007669"/>
    <property type="project" value="TreeGrafter"/>
</dbReference>
<feature type="region of interest" description="Disordered" evidence="2">
    <location>
        <begin position="175"/>
        <end position="215"/>
    </location>
</feature>
<feature type="region of interest" description="Disordered" evidence="2">
    <location>
        <begin position="490"/>
        <end position="554"/>
    </location>
</feature>
<dbReference type="InterPro" id="IPR030465">
    <property type="entry name" value="CEP131"/>
</dbReference>
<accession>A0A4S2M4J8</accession>
<feature type="region of interest" description="Disordered" evidence="2">
    <location>
        <begin position="14"/>
        <end position="87"/>
    </location>
</feature>
<dbReference type="STRING" id="147828.A0A4S2M4J8"/>
<feature type="compositionally biased region" description="Polar residues" evidence="2">
    <location>
        <begin position="255"/>
        <end position="276"/>
    </location>
</feature>
<feature type="compositionally biased region" description="Basic and acidic residues" evidence="2">
    <location>
        <begin position="60"/>
        <end position="77"/>
    </location>
</feature>
<evidence type="ECO:0008006" key="5">
    <source>
        <dbReference type="Google" id="ProtNLM"/>
    </source>
</evidence>
<feature type="compositionally biased region" description="Basic and acidic residues" evidence="2">
    <location>
        <begin position="206"/>
        <end position="215"/>
    </location>
</feature>
<feature type="coiled-coil region" evidence="1">
    <location>
        <begin position="644"/>
        <end position="899"/>
    </location>
</feature>
<dbReference type="OrthoDB" id="197735at2759"/>
<evidence type="ECO:0000313" key="4">
    <source>
        <dbReference type="Proteomes" id="UP000308267"/>
    </source>
</evidence>
<proteinExistence type="predicted"/>
<feature type="compositionally biased region" description="Polar residues" evidence="2">
    <location>
        <begin position="14"/>
        <end position="57"/>
    </location>
</feature>
<feature type="compositionally biased region" description="Polar residues" evidence="2">
    <location>
        <begin position="292"/>
        <end position="329"/>
    </location>
</feature>
<feature type="region of interest" description="Disordered" evidence="2">
    <location>
        <begin position="571"/>
        <end position="590"/>
    </location>
</feature>
<evidence type="ECO:0000256" key="1">
    <source>
        <dbReference type="SAM" id="Coils"/>
    </source>
</evidence>
<gene>
    <name evidence="3" type="ORF">CRM22_004022</name>
</gene>
<dbReference type="Proteomes" id="UP000308267">
    <property type="component" value="Unassembled WGS sequence"/>
</dbReference>
<sequence length="1155" mass="132834">MLDLSLRGSQICLSKHSNTSGRNSARSTENPITSKSKVTGNGSLKTRVSSAKQNLNLDPTKPEAESSKRISDQEHPSNAKLSPEAMERSRRNVTDWLNTYVDHSEPSWEKLEMDSVHSGSQKYPLPATHRKVKYDPELKLSLDSLDDSFNKKEKHLSLKPPQSLLLGRKVSEARSEISESSLGPPPNYGVSQQSDNPWINQNTNEAHQDEGCRHQTEAARKIQKFWRRYRRRQLAAQAALRRILEEQKLRMRTLSPGQSEELLQTKNQNKYRSAQIKQRHDDQSIGEKNVGESGNNNVAPSDPSSTSRVVEQNDTSDSQQKMRTTSESADTSEKSLPMFVDETPLCGNASDDVKIERMTQRTGSEDECPDKLAVQTMLDDLASEIKSDNGNEFQGGNPSFWAELDESSEPKSTSKGWSDMLNEINRVLSETDVDTHAKTFCFERPLRDHAQSVVTEPINVKHLESSAGTYGCTGRIRGLSVASLPTSFYRNPAENHGTPEKQKNRKAIGKTLERSVKQTRALLRTKSQTGSANNTNKQMLTDGAISKETNGPPADLCIYSEVPELEREFPRFRSTAPTAQNKRSSLEYPGNTAISVNSTWSGNTLEVESCSGPTVQSLVMQLEERTQSVQRLQRVLEHQRELSMRQLRDTQREAEQRKESMKADYEATLSRNYKLIDELIEEKKALHVKCENLMSEMKTVSQRLEEKLKVVQDRHKVDLRKAEAKAAAAEKLRREKWEAEKLKQLKETTARGLEAEMAQIISKHQQEMQELRESCSEQVQSADSRAFQTYLQQLEQLRRTLLREKEEACVREREAANQRLEKTLNDERTILEVHRNQLLKEMSDERERLTVLVAKERETAQRMKFDLDKLLKESVERHQHELEGQREQLTRQHQQLVEEMQKRHTVELEAAKEKLTRELGAKYSERESNLRTQLKQERDRQLETAVQRLEADMNKTKEEIQRDADSKIRRMKDKHAKELRELEQSEQQTVAKYSEMRNQVLELEHEIERYKLQLRQRDDELENVKSLHDKLTAERNNITEVVRQEFSDRIVALEEENRSVKRDVAELRSRLAIEQDRHLAELKAVKQSSATDLEAVHQKIKEVIARKDKKMAALQSRFEAELKARNAELDEANQRAAYLEELLDQQRQQFLKASN</sequence>
<feature type="coiled-coil region" evidence="1">
    <location>
        <begin position="1115"/>
        <end position="1149"/>
    </location>
</feature>
<dbReference type="GO" id="GO:0010824">
    <property type="term" value="P:regulation of centrosome duplication"/>
    <property type="evidence" value="ECO:0007669"/>
    <property type="project" value="TreeGrafter"/>
</dbReference>
<dbReference type="PANTHER" id="PTHR31540:SF1">
    <property type="entry name" value="CENTROSOMAL PROTEIN OF 131 KDA"/>
    <property type="match status" value="1"/>
</dbReference>
<dbReference type="EMBL" id="SJOL01006321">
    <property type="protein sequence ID" value="TGZ68918.1"/>
    <property type="molecule type" value="Genomic_DNA"/>
</dbReference>
<evidence type="ECO:0000313" key="3">
    <source>
        <dbReference type="EMBL" id="TGZ68918.1"/>
    </source>
</evidence>
<feature type="compositionally biased region" description="Polar residues" evidence="2">
    <location>
        <begin position="525"/>
        <end position="539"/>
    </location>
</feature>
<dbReference type="GO" id="GO:0035735">
    <property type="term" value="P:intraciliary transport involved in cilium assembly"/>
    <property type="evidence" value="ECO:0007669"/>
    <property type="project" value="InterPro"/>
</dbReference>
<dbReference type="PANTHER" id="PTHR31540">
    <property type="entry name" value="CENTROSOMAL PROTEIN OF 131 KDA"/>
    <property type="match status" value="1"/>
</dbReference>
<dbReference type="GO" id="GO:0005929">
    <property type="term" value="C:cilium"/>
    <property type="evidence" value="ECO:0007669"/>
    <property type="project" value="GOC"/>
</dbReference>
<organism evidence="3 4">
    <name type="scientific">Opisthorchis felineus</name>
    <dbReference type="NCBI Taxonomy" id="147828"/>
    <lineage>
        <taxon>Eukaryota</taxon>
        <taxon>Metazoa</taxon>
        <taxon>Spiralia</taxon>
        <taxon>Lophotrochozoa</taxon>
        <taxon>Platyhelminthes</taxon>
        <taxon>Trematoda</taxon>
        <taxon>Digenea</taxon>
        <taxon>Opisthorchiida</taxon>
        <taxon>Opisthorchiata</taxon>
        <taxon>Opisthorchiidae</taxon>
        <taxon>Opisthorchis</taxon>
    </lineage>
</organism>
<feature type="coiled-coil region" evidence="1">
    <location>
        <begin position="939"/>
        <end position="1077"/>
    </location>
</feature>
<feature type="region of interest" description="Disordered" evidence="2">
    <location>
        <begin position="253"/>
        <end position="347"/>
    </location>
</feature>
<feature type="compositionally biased region" description="Polar residues" evidence="2">
    <location>
        <begin position="189"/>
        <end position="205"/>
    </location>
</feature>
<name>A0A4S2M4J8_OPIFE</name>
<dbReference type="AlphaFoldDB" id="A0A4S2M4J8"/>